<dbReference type="HOGENOM" id="CLU_624789_0_0_1"/>
<protein>
    <submittedName>
        <fullName evidence="3 4">Uncharacterized protein</fullName>
    </submittedName>
</protein>
<sequence>MRCKGPRFTVVLVMMLYMMSSNESMPLRKKTLPALPRKTSPARSTPLRKASKLKTQVAVKKRLGRRERMRKTRRVKEAKSRHPPPPPPIRRSSIIFNSPEDLEGKRVGDVMKEYLPTMEELREAFVACDEGKTLTEHQSWLIATFVSLEDMPTKYHRFITDEEYKNHQVSYEENRLILGCGDFVNCEFCHYRYNRTNWQKRPEEELPQNLTHYYDMAHDNLKMLLEKMKIMFENPTDEAPRAIETLGDFDFSKEIQPVKEAHVMRDPKVMNCSILQLKQHADSETHGTQHASCNVQAMSRLPMKESLSLGLKRFQIERVGLVHLRNLGRGFAVFNGTKIQVIEEITNGLIMNVTVISANPIMRYQFELSRLGVEEHIDKWVQRDKEDQEMRLEAWQAFQEWQRAELLELEEEEKKKERPKFKPGQWKQRYGMRCSCEDG</sequence>
<feature type="chain" id="PRO_5008770570" evidence="2">
    <location>
        <begin position="25"/>
        <end position="439"/>
    </location>
</feature>
<dbReference type="PaxDb" id="55529-EKX40070"/>
<evidence type="ECO:0000256" key="2">
    <source>
        <dbReference type="SAM" id="SignalP"/>
    </source>
</evidence>
<proteinExistence type="predicted"/>
<dbReference type="Proteomes" id="UP000011087">
    <property type="component" value="Unassembled WGS sequence"/>
</dbReference>
<feature type="compositionally biased region" description="Basic residues" evidence="1">
    <location>
        <begin position="59"/>
        <end position="74"/>
    </location>
</feature>
<evidence type="ECO:0000313" key="4">
    <source>
        <dbReference type="EnsemblProtists" id="EKX40070"/>
    </source>
</evidence>
<reference evidence="5" key="2">
    <citation type="submission" date="2012-11" db="EMBL/GenBank/DDBJ databases">
        <authorList>
            <person name="Kuo A."/>
            <person name="Curtis B.A."/>
            <person name="Tanifuji G."/>
            <person name="Burki F."/>
            <person name="Gruber A."/>
            <person name="Irimia M."/>
            <person name="Maruyama S."/>
            <person name="Arias M.C."/>
            <person name="Ball S.G."/>
            <person name="Gile G.H."/>
            <person name="Hirakawa Y."/>
            <person name="Hopkins J.F."/>
            <person name="Rensing S.A."/>
            <person name="Schmutz J."/>
            <person name="Symeonidi A."/>
            <person name="Elias M."/>
            <person name="Eveleigh R.J."/>
            <person name="Herman E.K."/>
            <person name="Klute M.J."/>
            <person name="Nakayama T."/>
            <person name="Obornik M."/>
            <person name="Reyes-Prieto A."/>
            <person name="Armbrust E.V."/>
            <person name="Aves S.J."/>
            <person name="Beiko R.G."/>
            <person name="Coutinho P."/>
            <person name="Dacks J.B."/>
            <person name="Durnford D.G."/>
            <person name="Fast N.M."/>
            <person name="Green B.R."/>
            <person name="Grisdale C."/>
            <person name="Hempe F."/>
            <person name="Henrissat B."/>
            <person name="Hoppner M.P."/>
            <person name="Ishida K.-I."/>
            <person name="Kim E."/>
            <person name="Koreny L."/>
            <person name="Kroth P.G."/>
            <person name="Liu Y."/>
            <person name="Malik S.-B."/>
            <person name="Maier U.G."/>
            <person name="McRose D."/>
            <person name="Mock T."/>
            <person name="Neilson J.A."/>
            <person name="Onodera N.T."/>
            <person name="Poole A.M."/>
            <person name="Pritham E.J."/>
            <person name="Richards T.A."/>
            <person name="Rocap G."/>
            <person name="Roy S.W."/>
            <person name="Sarai C."/>
            <person name="Schaack S."/>
            <person name="Shirato S."/>
            <person name="Slamovits C.H."/>
            <person name="Spencer D.F."/>
            <person name="Suzuki S."/>
            <person name="Worden A.Z."/>
            <person name="Zauner S."/>
            <person name="Barry K."/>
            <person name="Bell C."/>
            <person name="Bharti A.K."/>
            <person name="Crow J.A."/>
            <person name="Grimwood J."/>
            <person name="Kramer R."/>
            <person name="Lindquist E."/>
            <person name="Lucas S."/>
            <person name="Salamov A."/>
            <person name="McFadden G.I."/>
            <person name="Lane C.E."/>
            <person name="Keeling P.J."/>
            <person name="Gray M.W."/>
            <person name="Grigoriev I.V."/>
            <person name="Archibald J.M."/>
        </authorList>
    </citation>
    <scope>NUCLEOTIDE SEQUENCE</scope>
    <source>
        <strain evidence="5">CCMP2712</strain>
    </source>
</reference>
<dbReference type="KEGG" id="gtt:GUITHDRAFT_164768"/>
<keyword evidence="5" id="KW-1185">Reference proteome</keyword>
<feature type="region of interest" description="Disordered" evidence="1">
    <location>
        <begin position="35"/>
        <end position="95"/>
    </location>
</feature>
<dbReference type="RefSeq" id="XP_005827050.1">
    <property type="nucleotide sequence ID" value="XM_005826993.1"/>
</dbReference>
<reference evidence="4" key="3">
    <citation type="submission" date="2016-03" db="UniProtKB">
        <authorList>
            <consortium name="EnsemblProtists"/>
        </authorList>
    </citation>
    <scope>IDENTIFICATION</scope>
</reference>
<evidence type="ECO:0000313" key="3">
    <source>
        <dbReference type="EMBL" id="EKX40070.1"/>
    </source>
</evidence>
<dbReference type="EMBL" id="JH993034">
    <property type="protein sequence ID" value="EKX40070.1"/>
    <property type="molecule type" value="Genomic_DNA"/>
</dbReference>
<accession>L1IW46</accession>
<feature type="signal peptide" evidence="2">
    <location>
        <begin position="1"/>
        <end position="24"/>
    </location>
</feature>
<dbReference type="AlphaFoldDB" id="L1IW46"/>
<evidence type="ECO:0000313" key="5">
    <source>
        <dbReference type="Proteomes" id="UP000011087"/>
    </source>
</evidence>
<evidence type="ECO:0000256" key="1">
    <source>
        <dbReference type="SAM" id="MobiDB-lite"/>
    </source>
</evidence>
<organism evidence="3">
    <name type="scientific">Guillardia theta (strain CCMP2712)</name>
    <name type="common">Cryptophyte</name>
    <dbReference type="NCBI Taxonomy" id="905079"/>
    <lineage>
        <taxon>Eukaryota</taxon>
        <taxon>Cryptophyceae</taxon>
        <taxon>Pyrenomonadales</taxon>
        <taxon>Geminigeraceae</taxon>
        <taxon>Guillardia</taxon>
    </lineage>
</organism>
<keyword evidence="2" id="KW-0732">Signal</keyword>
<dbReference type="GeneID" id="17296882"/>
<name>L1IW46_GUITC</name>
<gene>
    <name evidence="3" type="ORF">GUITHDRAFT_164768</name>
</gene>
<reference evidence="3 5" key="1">
    <citation type="journal article" date="2012" name="Nature">
        <title>Algal genomes reveal evolutionary mosaicism and the fate of nucleomorphs.</title>
        <authorList>
            <consortium name="DOE Joint Genome Institute"/>
            <person name="Curtis B.A."/>
            <person name="Tanifuji G."/>
            <person name="Burki F."/>
            <person name="Gruber A."/>
            <person name="Irimia M."/>
            <person name="Maruyama S."/>
            <person name="Arias M.C."/>
            <person name="Ball S.G."/>
            <person name="Gile G.H."/>
            <person name="Hirakawa Y."/>
            <person name="Hopkins J.F."/>
            <person name="Kuo A."/>
            <person name="Rensing S.A."/>
            <person name="Schmutz J."/>
            <person name="Symeonidi A."/>
            <person name="Elias M."/>
            <person name="Eveleigh R.J."/>
            <person name="Herman E.K."/>
            <person name="Klute M.J."/>
            <person name="Nakayama T."/>
            <person name="Obornik M."/>
            <person name="Reyes-Prieto A."/>
            <person name="Armbrust E.V."/>
            <person name="Aves S.J."/>
            <person name="Beiko R.G."/>
            <person name="Coutinho P."/>
            <person name="Dacks J.B."/>
            <person name="Durnford D.G."/>
            <person name="Fast N.M."/>
            <person name="Green B.R."/>
            <person name="Grisdale C.J."/>
            <person name="Hempel F."/>
            <person name="Henrissat B."/>
            <person name="Hoppner M.P."/>
            <person name="Ishida K."/>
            <person name="Kim E."/>
            <person name="Koreny L."/>
            <person name="Kroth P.G."/>
            <person name="Liu Y."/>
            <person name="Malik S.B."/>
            <person name="Maier U.G."/>
            <person name="McRose D."/>
            <person name="Mock T."/>
            <person name="Neilson J.A."/>
            <person name="Onodera N.T."/>
            <person name="Poole A.M."/>
            <person name="Pritham E.J."/>
            <person name="Richards T.A."/>
            <person name="Rocap G."/>
            <person name="Roy S.W."/>
            <person name="Sarai C."/>
            <person name="Schaack S."/>
            <person name="Shirato S."/>
            <person name="Slamovits C.H."/>
            <person name="Spencer D.F."/>
            <person name="Suzuki S."/>
            <person name="Worden A.Z."/>
            <person name="Zauner S."/>
            <person name="Barry K."/>
            <person name="Bell C."/>
            <person name="Bharti A.K."/>
            <person name="Crow J.A."/>
            <person name="Grimwood J."/>
            <person name="Kramer R."/>
            <person name="Lindquist E."/>
            <person name="Lucas S."/>
            <person name="Salamov A."/>
            <person name="McFadden G.I."/>
            <person name="Lane C.E."/>
            <person name="Keeling P.J."/>
            <person name="Gray M.W."/>
            <person name="Grigoriev I.V."/>
            <person name="Archibald J.M."/>
        </authorList>
    </citation>
    <scope>NUCLEOTIDE SEQUENCE</scope>
    <source>
        <strain evidence="3 5">CCMP2712</strain>
    </source>
</reference>
<dbReference type="EnsemblProtists" id="EKX40070">
    <property type="protein sequence ID" value="EKX40070"/>
    <property type="gene ID" value="GUITHDRAFT_164768"/>
</dbReference>